<dbReference type="EMBL" id="JAOYFB010000037">
    <property type="protein sequence ID" value="KAK4022463.1"/>
    <property type="molecule type" value="Genomic_DNA"/>
</dbReference>
<proteinExistence type="predicted"/>
<name>A0ABR0ABM3_9CRUS</name>
<comment type="caution">
    <text evidence="1">The sequence shown here is derived from an EMBL/GenBank/DDBJ whole genome shotgun (WGS) entry which is preliminary data.</text>
</comment>
<sequence length="78" mass="8956">MGTANYLRPLDEIICLSKRQINTKPNYPAKGSALFASCARPFRLYILSVIEKQKQKMATLLRLLIRHDLLHIKAYILA</sequence>
<keyword evidence="2" id="KW-1185">Reference proteome</keyword>
<protein>
    <submittedName>
        <fullName evidence="1">Uncharacterized protein</fullName>
    </submittedName>
</protein>
<reference evidence="1 2" key="1">
    <citation type="journal article" date="2023" name="Nucleic Acids Res.">
        <title>The hologenome of Daphnia magna reveals possible DNA methylation and microbiome-mediated evolution of the host genome.</title>
        <authorList>
            <person name="Chaturvedi A."/>
            <person name="Li X."/>
            <person name="Dhandapani V."/>
            <person name="Marshall H."/>
            <person name="Kissane S."/>
            <person name="Cuenca-Cambronero M."/>
            <person name="Asole G."/>
            <person name="Calvet F."/>
            <person name="Ruiz-Romero M."/>
            <person name="Marangio P."/>
            <person name="Guigo R."/>
            <person name="Rago D."/>
            <person name="Mirbahai L."/>
            <person name="Eastwood N."/>
            <person name="Colbourne J.K."/>
            <person name="Zhou J."/>
            <person name="Mallon E."/>
            <person name="Orsini L."/>
        </authorList>
    </citation>
    <scope>NUCLEOTIDE SEQUENCE [LARGE SCALE GENOMIC DNA]</scope>
    <source>
        <strain evidence="1">LRV0_1</strain>
    </source>
</reference>
<organism evidence="1 2">
    <name type="scientific">Daphnia magna</name>
    <dbReference type="NCBI Taxonomy" id="35525"/>
    <lineage>
        <taxon>Eukaryota</taxon>
        <taxon>Metazoa</taxon>
        <taxon>Ecdysozoa</taxon>
        <taxon>Arthropoda</taxon>
        <taxon>Crustacea</taxon>
        <taxon>Branchiopoda</taxon>
        <taxon>Diplostraca</taxon>
        <taxon>Cladocera</taxon>
        <taxon>Anomopoda</taxon>
        <taxon>Daphniidae</taxon>
        <taxon>Daphnia</taxon>
    </lineage>
</organism>
<evidence type="ECO:0000313" key="2">
    <source>
        <dbReference type="Proteomes" id="UP001234178"/>
    </source>
</evidence>
<dbReference type="Proteomes" id="UP001234178">
    <property type="component" value="Unassembled WGS sequence"/>
</dbReference>
<accession>A0ABR0ABM3</accession>
<evidence type="ECO:0000313" key="1">
    <source>
        <dbReference type="EMBL" id="KAK4022463.1"/>
    </source>
</evidence>
<gene>
    <name evidence="1" type="ORF">OUZ56_007925</name>
</gene>